<evidence type="ECO:0000313" key="2">
    <source>
        <dbReference type="Proteomes" id="UP001056384"/>
    </source>
</evidence>
<organism evidence="1 2">
    <name type="scientific">Septoria linicola</name>
    <dbReference type="NCBI Taxonomy" id="215465"/>
    <lineage>
        <taxon>Eukaryota</taxon>
        <taxon>Fungi</taxon>
        <taxon>Dikarya</taxon>
        <taxon>Ascomycota</taxon>
        <taxon>Pezizomycotina</taxon>
        <taxon>Dothideomycetes</taxon>
        <taxon>Dothideomycetidae</taxon>
        <taxon>Mycosphaerellales</taxon>
        <taxon>Mycosphaerellaceae</taxon>
        <taxon>Septoria</taxon>
    </lineage>
</organism>
<accession>A0A9Q9AII3</accession>
<proteinExistence type="predicted"/>
<reference evidence="1" key="1">
    <citation type="submission" date="2022-06" db="EMBL/GenBank/DDBJ databases">
        <title>Complete genome sequences of two strains of the flax pathogen Septoria linicola.</title>
        <authorList>
            <person name="Lapalu N."/>
            <person name="Simon A."/>
            <person name="Demenou B."/>
            <person name="Paumier D."/>
            <person name="Guillot M.-P."/>
            <person name="Gout L."/>
            <person name="Valade R."/>
        </authorList>
    </citation>
    <scope>NUCLEOTIDE SEQUENCE</scope>
    <source>
        <strain evidence="1">SE15195</strain>
    </source>
</reference>
<sequence length="172" mass="20012">MARFKKTESRPIEIDTWWCLKHLCNHMYMVRQGCPHEKAVHILSRAKEADQLMAEVEVKLARLEAGFEPLSNVPLADVKYVSASRMLEVEDRVDSLIEQVIVSEATNKSKGLLTTLLMKFCRKKEDLDLTQAARLGGLKRRLLRLEDLYEELRREKWSDDEMTTQRPITARL</sequence>
<name>A0A9Q9AII3_9PEZI</name>
<evidence type="ECO:0000313" key="1">
    <source>
        <dbReference type="EMBL" id="USW47558.1"/>
    </source>
</evidence>
<keyword evidence="2" id="KW-1185">Reference proteome</keyword>
<protein>
    <submittedName>
        <fullName evidence="1">Uncharacterized protein</fullName>
    </submittedName>
</protein>
<dbReference type="EMBL" id="CP099418">
    <property type="protein sequence ID" value="USW47558.1"/>
    <property type="molecule type" value="Genomic_DNA"/>
</dbReference>
<gene>
    <name evidence="1" type="ORF">Slin15195_G008770</name>
</gene>
<dbReference type="AlphaFoldDB" id="A0A9Q9AII3"/>
<dbReference type="Proteomes" id="UP001056384">
    <property type="component" value="Chromosome 1"/>
</dbReference>